<dbReference type="InterPro" id="IPR027417">
    <property type="entry name" value="P-loop_NTPase"/>
</dbReference>
<dbReference type="InterPro" id="IPR004390">
    <property type="entry name" value="SR_rcpt_FtsY"/>
</dbReference>
<evidence type="ECO:0000256" key="6">
    <source>
        <dbReference type="ARBA" id="ARBA00023170"/>
    </source>
</evidence>
<evidence type="ECO:0000256" key="7">
    <source>
        <dbReference type="SAM" id="MobiDB-lite"/>
    </source>
</evidence>
<feature type="domain" description="SRP54-type proteins GTP-binding" evidence="9">
    <location>
        <begin position="366"/>
        <end position="379"/>
    </location>
</feature>
<comment type="subcellular location">
    <subcellularLocation>
        <location evidence="1">Membrane</location>
        <topology evidence="1">Peripheral membrane protein</topology>
    </subcellularLocation>
</comment>
<dbReference type="InterPro" id="IPR042101">
    <property type="entry name" value="SRP54_N_sf"/>
</dbReference>
<keyword evidence="4" id="KW-0342">GTP-binding</keyword>
<feature type="compositionally biased region" description="Basic residues" evidence="7">
    <location>
        <begin position="464"/>
        <end position="478"/>
    </location>
</feature>
<dbReference type="AlphaFoldDB" id="A0AAD2FP90"/>
<evidence type="ECO:0000313" key="10">
    <source>
        <dbReference type="EMBL" id="CAJ1948105.1"/>
    </source>
</evidence>
<dbReference type="PANTHER" id="PTHR43134">
    <property type="entry name" value="SIGNAL RECOGNITION PARTICLE RECEPTOR SUBUNIT ALPHA"/>
    <property type="match status" value="1"/>
</dbReference>
<gene>
    <name evidence="10" type="ORF">CYCCA115_LOCUS11459</name>
</gene>
<name>A0AAD2FP90_9STRA</name>
<evidence type="ECO:0000256" key="8">
    <source>
        <dbReference type="SAM" id="SignalP"/>
    </source>
</evidence>
<comment type="caution">
    <text evidence="10">The sequence shown here is derived from an EMBL/GenBank/DDBJ whole genome shotgun (WGS) entry which is preliminary data.</text>
</comment>
<protein>
    <recommendedName>
        <fullName evidence="9">SRP54-type proteins GTP-binding domain-containing protein</fullName>
    </recommendedName>
</protein>
<dbReference type="SUPFAM" id="SSF47364">
    <property type="entry name" value="Domain of the SRP/SRP receptor G-proteins"/>
    <property type="match status" value="1"/>
</dbReference>
<dbReference type="SMART" id="SM00963">
    <property type="entry name" value="SRP54_N"/>
    <property type="match status" value="1"/>
</dbReference>
<dbReference type="Pfam" id="PF00448">
    <property type="entry name" value="SRP54"/>
    <property type="match status" value="1"/>
</dbReference>
<keyword evidence="5" id="KW-0472">Membrane</keyword>
<sequence length="478" mass="51666">MKTSTTLVSLVVCLTHGFVPSQPRSSSLSPSTELPMVFDFFKKRSEEGLDQLSRFSDAASKGELGKGLADLASYTRESNEAFATGLAKSRNRLLSDLEGLFTGSGDILEDLQDILLQADLGMMTSEDIVEEVKSFREGSTKFLSRDDLKSVMRGKLIEILEFRNSTIRFAEDNEAIPTVLFILGANGMGKTTTIGKLAYRLRNEGEQKVLLAACDTFRAGAVDQLKQWADRAEVDICEPSENAKSPAAVLYSALETAIAGGYDTLLVDTSGRLSNNDALTAELVKMKKVIQKRLSMQRDENDKPVLNQDVPHESLLVLDAAQGRMALDSAKVWNKEVGLTGLVLTKLDGSARGGSVVSISRELDLPVKLIGVGEGINDLRDFEPERFADGLLGIGAAGGTSSANEGTFLAARLEGLRKERSERAAIKVEDPKKSETSAGIDTSAVNKAVIQATAPLSTNPGSSKNRKKSKCKKNKRKR</sequence>
<comment type="similarity">
    <text evidence="2">Belongs to the GTP-binding SRP family.</text>
</comment>
<reference evidence="10" key="1">
    <citation type="submission" date="2023-08" db="EMBL/GenBank/DDBJ databases">
        <authorList>
            <person name="Audoor S."/>
            <person name="Bilcke G."/>
        </authorList>
    </citation>
    <scope>NUCLEOTIDE SEQUENCE</scope>
</reference>
<keyword evidence="8" id="KW-0732">Signal</keyword>
<dbReference type="GO" id="GO:0016020">
    <property type="term" value="C:membrane"/>
    <property type="evidence" value="ECO:0007669"/>
    <property type="project" value="UniProtKB-SubCell"/>
</dbReference>
<feature type="region of interest" description="Disordered" evidence="7">
    <location>
        <begin position="451"/>
        <end position="478"/>
    </location>
</feature>
<evidence type="ECO:0000256" key="3">
    <source>
        <dbReference type="ARBA" id="ARBA00022741"/>
    </source>
</evidence>
<accession>A0AAD2FP90</accession>
<keyword evidence="11" id="KW-1185">Reference proteome</keyword>
<dbReference type="GO" id="GO:0005737">
    <property type="term" value="C:cytoplasm"/>
    <property type="evidence" value="ECO:0007669"/>
    <property type="project" value="UniProtKB-ARBA"/>
</dbReference>
<dbReference type="NCBIfam" id="TIGR00064">
    <property type="entry name" value="ftsY"/>
    <property type="match status" value="1"/>
</dbReference>
<dbReference type="GO" id="GO:0006614">
    <property type="term" value="P:SRP-dependent cotranslational protein targeting to membrane"/>
    <property type="evidence" value="ECO:0007669"/>
    <property type="project" value="InterPro"/>
</dbReference>
<organism evidence="10 11">
    <name type="scientific">Cylindrotheca closterium</name>
    <dbReference type="NCBI Taxonomy" id="2856"/>
    <lineage>
        <taxon>Eukaryota</taxon>
        <taxon>Sar</taxon>
        <taxon>Stramenopiles</taxon>
        <taxon>Ochrophyta</taxon>
        <taxon>Bacillariophyta</taxon>
        <taxon>Bacillariophyceae</taxon>
        <taxon>Bacillariophycidae</taxon>
        <taxon>Bacillariales</taxon>
        <taxon>Bacillariaceae</taxon>
        <taxon>Cylindrotheca</taxon>
    </lineage>
</organism>
<dbReference type="GO" id="GO:0003924">
    <property type="term" value="F:GTPase activity"/>
    <property type="evidence" value="ECO:0007669"/>
    <property type="project" value="TreeGrafter"/>
</dbReference>
<dbReference type="Proteomes" id="UP001295423">
    <property type="component" value="Unassembled WGS sequence"/>
</dbReference>
<dbReference type="PROSITE" id="PS00300">
    <property type="entry name" value="SRP54"/>
    <property type="match status" value="1"/>
</dbReference>
<evidence type="ECO:0000256" key="2">
    <source>
        <dbReference type="ARBA" id="ARBA00008531"/>
    </source>
</evidence>
<feature type="signal peptide" evidence="8">
    <location>
        <begin position="1"/>
        <end position="21"/>
    </location>
</feature>
<evidence type="ECO:0000256" key="4">
    <source>
        <dbReference type="ARBA" id="ARBA00023134"/>
    </source>
</evidence>
<dbReference type="Pfam" id="PF02881">
    <property type="entry name" value="SRP54_N"/>
    <property type="match status" value="1"/>
</dbReference>
<proteinExistence type="inferred from homology"/>
<dbReference type="Gene3D" id="1.20.120.140">
    <property type="entry name" value="Signal recognition particle SRP54, nucleotide-binding domain"/>
    <property type="match status" value="1"/>
</dbReference>
<dbReference type="InterPro" id="IPR036225">
    <property type="entry name" value="SRP/SRP_N"/>
</dbReference>
<dbReference type="InterPro" id="IPR000897">
    <property type="entry name" value="SRP54_GTPase_dom"/>
</dbReference>
<dbReference type="GO" id="GO:0005525">
    <property type="term" value="F:GTP binding"/>
    <property type="evidence" value="ECO:0007669"/>
    <property type="project" value="UniProtKB-KW"/>
</dbReference>
<dbReference type="SUPFAM" id="SSF52540">
    <property type="entry name" value="P-loop containing nucleoside triphosphate hydrolases"/>
    <property type="match status" value="1"/>
</dbReference>
<evidence type="ECO:0000313" key="11">
    <source>
        <dbReference type="Proteomes" id="UP001295423"/>
    </source>
</evidence>
<dbReference type="EMBL" id="CAKOGP040001741">
    <property type="protein sequence ID" value="CAJ1948105.1"/>
    <property type="molecule type" value="Genomic_DNA"/>
</dbReference>
<dbReference type="InterPro" id="IPR013822">
    <property type="entry name" value="Signal_recog_particl_SRP54_hlx"/>
</dbReference>
<evidence type="ECO:0000256" key="5">
    <source>
        <dbReference type="ARBA" id="ARBA00023136"/>
    </source>
</evidence>
<evidence type="ECO:0000259" key="9">
    <source>
        <dbReference type="PROSITE" id="PS00300"/>
    </source>
</evidence>
<evidence type="ECO:0000256" key="1">
    <source>
        <dbReference type="ARBA" id="ARBA00004170"/>
    </source>
</evidence>
<keyword evidence="3" id="KW-0547">Nucleotide-binding</keyword>
<keyword evidence="6" id="KW-0675">Receptor</keyword>
<dbReference type="PANTHER" id="PTHR43134:SF7">
    <property type="entry name" value="CELL DIVISION PROTEIN FTSY HOMOLOG, CHLOROPLASTIC"/>
    <property type="match status" value="1"/>
</dbReference>
<feature type="chain" id="PRO_5041925349" description="SRP54-type proteins GTP-binding domain-containing protein" evidence="8">
    <location>
        <begin position="22"/>
        <end position="478"/>
    </location>
</feature>
<dbReference type="InterPro" id="IPR003593">
    <property type="entry name" value="AAA+_ATPase"/>
</dbReference>
<dbReference type="SMART" id="SM00382">
    <property type="entry name" value="AAA"/>
    <property type="match status" value="1"/>
</dbReference>
<dbReference type="SMART" id="SM00962">
    <property type="entry name" value="SRP54"/>
    <property type="match status" value="1"/>
</dbReference>
<dbReference type="Gene3D" id="3.40.50.300">
    <property type="entry name" value="P-loop containing nucleotide triphosphate hydrolases"/>
    <property type="match status" value="1"/>
</dbReference>
<dbReference type="GO" id="GO:0005047">
    <property type="term" value="F:signal recognition particle binding"/>
    <property type="evidence" value="ECO:0007669"/>
    <property type="project" value="TreeGrafter"/>
</dbReference>